<dbReference type="GO" id="GO:0003735">
    <property type="term" value="F:structural constituent of ribosome"/>
    <property type="evidence" value="ECO:0007669"/>
    <property type="project" value="InterPro"/>
</dbReference>
<sequence length="99" mass="11648">MQLFPGLLISNGRVALQLGLRPRSRLDLFRNLLTGLTRHERIETTWARAEKLQQYTEKRIDYCKQGDTDKRAMKMANFWLMQKNLIPKLFKNVSGSQPR</sequence>
<keyword evidence="2" id="KW-0689">Ribosomal protein</keyword>
<proteinExistence type="inferred from homology"/>
<dbReference type="InterPro" id="IPR036373">
    <property type="entry name" value="Ribosomal_bL17_sf"/>
</dbReference>
<comment type="similarity">
    <text evidence="1">Belongs to the bacterial ribosomal protein bL17 family.</text>
</comment>
<gene>
    <name evidence="6" type="ORF">XELAEV_18007813mg</name>
</gene>
<reference evidence="7" key="1">
    <citation type="journal article" date="2016" name="Nature">
        <title>Genome evolution in the allotetraploid frog Xenopus laevis.</title>
        <authorList>
            <person name="Session A.M."/>
            <person name="Uno Y."/>
            <person name="Kwon T."/>
            <person name="Chapman J.A."/>
            <person name="Toyoda A."/>
            <person name="Takahashi S."/>
            <person name="Fukui A."/>
            <person name="Hikosaka A."/>
            <person name="Suzuki A."/>
            <person name="Kondo M."/>
            <person name="van Heeringen S.J."/>
            <person name="Quigley I."/>
            <person name="Heinz S."/>
            <person name="Ogino H."/>
            <person name="Ochi H."/>
            <person name="Hellsten U."/>
            <person name="Lyons J.B."/>
            <person name="Simakov O."/>
            <person name="Putnam N."/>
            <person name="Stites J."/>
            <person name="Kuroki Y."/>
            <person name="Tanaka T."/>
            <person name="Michiue T."/>
            <person name="Watanabe M."/>
            <person name="Bogdanovic O."/>
            <person name="Lister R."/>
            <person name="Georgiou G."/>
            <person name="Paranjpe S.S."/>
            <person name="van Kruijsbergen I."/>
            <person name="Shu S."/>
            <person name="Carlson J."/>
            <person name="Kinoshita T."/>
            <person name="Ohta Y."/>
            <person name="Mawaribuchi S."/>
            <person name="Jenkins J."/>
            <person name="Grimwood J."/>
            <person name="Schmutz J."/>
            <person name="Mitros T."/>
            <person name="Mozaffari S.V."/>
            <person name="Suzuki Y."/>
            <person name="Haramoto Y."/>
            <person name="Yamamoto T.S."/>
            <person name="Takagi C."/>
            <person name="Heald R."/>
            <person name="Miller K."/>
            <person name="Haudenschild C."/>
            <person name="Kitzman J."/>
            <person name="Nakayama T."/>
            <person name="Izutsu Y."/>
            <person name="Robert J."/>
            <person name="Fortriede J."/>
            <person name="Burns K."/>
            <person name="Lotay V."/>
            <person name="Karimi K."/>
            <person name="Yasuoka Y."/>
            <person name="Dichmann D.S."/>
            <person name="Flajnik M.F."/>
            <person name="Houston D.W."/>
            <person name="Shendure J."/>
            <person name="DuPasquier L."/>
            <person name="Vize P.D."/>
            <person name="Zorn A.M."/>
            <person name="Ito M."/>
            <person name="Marcotte E.M."/>
            <person name="Wallingford J.B."/>
            <person name="Ito Y."/>
            <person name="Asashima M."/>
            <person name="Ueno N."/>
            <person name="Matsuda Y."/>
            <person name="Veenstra G.J."/>
            <person name="Fujiyama A."/>
            <person name="Harland R.M."/>
            <person name="Taira M."/>
            <person name="Rokhsar D.S."/>
        </authorList>
    </citation>
    <scope>NUCLEOTIDE SEQUENCE [LARGE SCALE GENOMIC DNA]</scope>
    <source>
        <strain evidence="7">J</strain>
    </source>
</reference>
<evidence type="ECO:0000256" key="2">
    <source>
        <dbReference type="ARBA" id="ARBA00022980"/>
    </source>
</evidence>
<dbReference type="AlphaFoldDB" id="A0A974E3R6"/>
<dbReference type="PANTHER" id="PTHR14413">
    <property type="entry name" value="RIBOSOMAL PROTEIN L17"/>
    <property type="match status" value="1"/>
</dbReference>
<name>A0A974E3R6_XENLA</name>
<dbReference type="EMBL" id="CM004466">
    <property type="protein sequence ID" value="OCU02052.1"/>
    <property type="molecule type" value="Genomic_DNA"/>
</dbReference>
<evidence type="ECO:0000313" key="7">
    <source>
        <dbReference type="Proteomes" id="UP000694892"/>
    </source>
</evidence>
<keyword evidence="3" id="KW-0687">Ribonucleoprotein</keyword>
<dbReference type="Proteomes" id="UP000694892">
    <property type="component" value="Chromosome 1L"/>
</dbReference>
<evidence type="ECO:0000256" key="1">
    <source>
        <dbReference type="ARBA" id="ARBA00008777"/>
    </source>
</evidence>
<dbReference type="InterPro" id="IPR000456">
    <property type="entry name" value="Ribosomal_bL17"/>
</dbReference>
<dbReference type="GO" id="GO:0005762">
    <property type="term" value="C:mitochondrial large ribosomal subunit"/>
    <property type="evidence" value="ECO:0007669"/>
    <property type="project" value="TreeGrafter"/>
</dbReference>
<dbReference type="Pfam" id="PF01196">
    <property type="entry name" value="Ribosomal_L17"/>
    <property type="match status" value="1"/>
</dbReference>
<protein>
    <recommendedName>
        <fullName evidence="4">Large ribosomal subunit protein bL17m</fullName>
    </recommendedName>
    <alternativeName>
        <fullName evidence="5">39S ribosomal protein L17, mitochondrial</fullName>
    </alternativeName>
</protein>
<dbReference type="Gene3D" id="3.90.1030.10">
    <property type="entry name" value="Ribosomal protein L17"/>
    <property type="match status" value="1"/>
</dbReference>
<accession>A0A974E3R6</accession>
<evidence type="ECO:0000256" key="5">
    <source>
        <dbReference type="ARBA" id="ARBA00035413"/>
    </source>
</evidence>
<evidence type="ECO:0000313" key="6">
    <source>
        <dbReference type="EMBL" id="OCU02052.1"/>
    </source>
</evidence>
<evidence type="ECO:0000256" key="4">
    <source>
        <dbReference type="ARBA" id="ARBA00035290"/>
    </source>
</evidence>
<dbReference type="SUPFAM" id="SSF64263">
    <property type="entry name" value="Prokaryotic ribosomal protein L17"/>
    <property type="match status" value="1"/>
</dbReference>
<organism evidence="6 7">
    <name type="scientific">Xenopus laevis</name>
    <name type="common">African clawed frog</name>
    <dbReference type="NCBI Taxonomy" id="8355"/>
    <lineage>
        <taxon>Eukaryota</taxon>
        <taxon>Metazoa</taxon>
        <taxon>Chordata</taxon>
        <taxon>Craniata</taxon>
        <taxon>Vertebrata</taxon>
        <taxon>Euteleostomi</taxon>
        <taxon>Amphibia</taxon>
        <taxon>Batrachia</taxon>
        <taxon>Anura</taxon>
        <taxon>Pipoidea</taxon>
        <taxon>Pipidae</taxon>
        <taxon>Xenopodinae</taxon>
        <taxon>Xenopus</taxon>
        <taxon>Xenopus</taxon>
    </lineage>
</organism>
<evidence type="ECO:0000256" key="3">
    <source>
        <dbReference type="ARBA" id="ARBA00023274"/>
    </source>
</evidence>
<dbReference type="PANTHER" id="PTHR14413:SF16">
    <property type="entry name" value="LARGE RIBOSOMAL SUBUNIT PROTEIN BL17M"/>
    <property type="match status" value="1"/>
</dbReference>
<dbReference type="GO" id="GO:0006412">
    <property type="term" value="P:translation"/>
    <property type="evidence" value="ECO:0007669"/>
    <property type="project" value="InterPro"/>
</dbReference>